<proteinExistence type="predicted"/>
<feature type="transmembrane region" description="Helical" evidence="1">
    <location>
        <begin position="97"/>
        <end position="114"/>
    </location>
</feature>
<evidence type="ECO:0008006" key="4">
    <source>
        <dbReference type="Google" id="ProtNLM"/>
    </source>
</evidence>
<feature type="transmembrane region" description="Helical" evidence="1">
    <location>
        <begin position="126"/>
        <end position="144"/>
    </location>
</feature>
<accession>A0A8J3HUW1</accession>
<keyword evidence="1" id="KW-0812">Transmembrane</keyword>
<protein>
    <recommendedName>
        <fullName evidence="4">Iron reductase</fullName>
    </recommendedName>
</protein>
<sequence>MRAPGTHQTRSEQGYHLLFFYANSAWVKCSAVGFLLFGGGVVFYLLWQRLSEDASPDSVAGYILAFAGMGFLLLAAFRYSMVRRARKRAIGQLNASLNWHMCFGLVGLALLFLHSFGNFNPRSGTYALYGMIAMVISGSVGKILDRILPRLITQEVHQTLTSSGEDKVERISRKLQAVSEQKKGSSKLQLSLAGILYGRDQSQPGLAGTQRRDASMVGLSIPPSWDLAYISLEETPQELKQREITLATNPTSGNETQKQMLEIKNVQHSLHKEQFYRYTLRYWRLIHKLLALVTLGLTIWHLVYALQLLIPVWLKH</sequence>
<feature type="transmembrane region" description="Helical" evidence="1">
    <location>
        <begin position="25"/>
        <end position="47"/>
    </location>
</feature>
<keyword evidence="3" id="KW-1185">Reference proteome</keyword>
<reference evidence="2" key="1">
    <citation type="submission" date="2020-10" db="EMBL/GenBank/DDBJ databases">
        <title>Taxonomic study of unclassified bacteria belonging to the class Ktedonobacteria.</title>
        <authorList>
            <person name="Yabe S."/>
            <person name="Wang C.M."/>
            <person name="Zheng Y."/>
            <person name="Sakai Y."/>
            <person name="Cavaletti L."/>
            <person name="Monciardini P."/>
            <person name="Donadio S."/>
        </authorList>
    </citation>
    <scope>NUCLEOTIDE SEQUENCE</scope>
    <source>
        <strain evidence="2">SOSP1-1</strain>
    </source>
</reference>
<dbReference type="Proteomes" id="UP000612362">
    <property type="component" value="Unassembled WGS sequence"/>
</dbReference>
<feature type="transmembrane region" description="Helical" evidence="1">
    <location>
        <begin position="289"/>
        <end position="314"/>
    </location>
</feature>
<evidence type="ECO:0000256" key="1">
    <source>
        <dbReference type="SAM" id="Phobius"/>
    </source>
</evidence>
<gene>
    <name evidence="2" type="ORF">KSX_23670</name>
</gene>
<dbReference type="RefSeq" id="WP_220193617.1">
    <property type="nucleotide sequence ID" value="NZ_BNJF01000001.1"/>
</dbReference>
<dbReference type="EMBL" id="BNJF01000001">
    <property type="protein sequence ID" value="GHO44204.1"/>
    <property type="molecule type" value="Genomic_DNA"/>
</dbReference>
<keyword evidence="1" id="KW-1133">Transmembrane helix</keyword>
<comment type="caution">
    <text evidence="2">The sequence shown here is derived from an EMBL/GenBank/DDBJ whole genome shotgun (WGS) entry which is preliminary data.</text>
</comment>
<organism evidence="2 3">
    <name type="scientific">Ktedonospora formicarum</name>
    <dbReference type="NCBI Taxonomy" id="2778364"/>
    <lineage>
        <taxon>Bacteria</taxon>
        <taxon>Bacillati</taxon>
        <taxon>Chloroflexota</taxon>
        <taxon>Ktedonobacteria</taxon>
        <taxon>Ktedonobacterales</taxon>
        <taxon>Ktedonobacteraceae</taxon>
        <taxon>Ktedonospora</taxon>
    </lineage>
</organism>
<evidence type="ECO:0000313" key="3">
    <source>
        <dbReference type="Proteomes" id="UP000612362"/>
    </source>
</evidence>
<evidence type="ECO:0000313" key="2">
    <source>
        <dbReference type="EMBL" id="GHO44204.1"/>
    </source>
</evidence>
<name>A0A8J3HUW1_9CHLR</name>
<dbReference type="AlphaFoldDB" id="A0A8J3HUW1"/>
<keyword evidence="1" id="KW-0472">Membrane</keyword>
<feature type="transmembrane region" description="Helical" evidence="1">
    <location>
        <begin position="59"/>
        <end position="77"/>
    </location>
</feature>